<protein>
    <submittedName>
        <fullName evidence="2">Uncharacterized protein</fullName>
    </submittedName>
</protein>
<dbReference type="Proteomes" id="UP000824890">
    <property type="component" value="Unassembled WGS sequence"/>
</dbReference>
<reference evidence="2 3" key="1">
    <citation type="submission" date="2021-05" db="EMBL/GenBank/DDBJ databases">
        <title>Genome Assembly of Synthetic Allotetraploid Brassica napus Reveals Homoeologous Exchanges between Subgenomes.</title>
        <authorList>
            <person name="Davis J.T."/>
        </authorList>
    </citation>
    <scope>NUCLEOTIDE SEQUENCE [LARGE SCALE GENOMIC DNA]</scope>
    <source>
        <strain evidence="3">cv. Da-Ae</strain>
        <tissue evidence="2">Seedling</tissue>
    </source>
</reference>
<name>A0ABQ8EMH8_BRANA</name>
<dbReference type="InterPro" id="IPR002885">
    <property type="entry name" value="PPR_rpt"/>
</dbReference>
<accession>A0ABQ8EMH8</accession>
<proteinExistence type="predicted"/>
<comment type="caution">
    <text evidence="2">The sequence shown here is derived from an EMBL/GenBank/DDBJ whole genome shotgun (WGS) entry which is preliminary data.</text>
</comment>
<sequence length="102" mass="11331">MLGVDMDNLNLDSLPPFMLHQILSKVATSSIRNFGCARSLLFPGMGNSTRVLSSYKTWKIDFSGHERDYNTLIAGHCEKGLLNSAWKLKNMMGKNGLQPVSN</sequence>
<gene>
    <name evidence="2" type="ORF">HID58_002330</name>
</gene>
<dbReference type="NCBIfam" id="TIGR00756">
    <property type="entry name" value="PPR"/>
    <property type="match status" value="1"/>
</dbReference>
<keyword evidence="3" id="KW-1185">Reference proteome</keyword>
<feature type="repeat" description="PPR" evidence="1">
    <location>
        <begin position="65"/>
        <end position="99"/>
    </location>
</feature>
<dbReference type="EMBL" id="JAGKQM010000001">
    <property type="protein sequence ID" value="KAH0942693.1"/>
    <property type="molecule type" value="Genomic_DNA"/>
</dbReference>
<organism evidence="2 3">
    <name type="scientific">Brassica napus</name>
    <name type="common">Rape</name>
    <dbReference type="NCBI Taxonomy" id="3708"/>
    <lineage>
        <taxon>Eukaryota</taxon>
        <taxon>Viridiplantae</taxon>
        <taxon>Streptophyta</taxon>
        <taxon>Embryophyta</taxon>
        <taxon>Tracheophyta</taxon>
        <taxon>Spermatophyta</taxon>
        <taxon>Magnoliopsida</taxon>
        <taxon>eudicotyledons</taxon>
        <taxon>Gunneridae</taxon>
        <taxon>Pentapetalae</taxon>
        <taxon>rosids</taxon>
        <taxon>malvids</taxon>
        <taxon>Brassicales</taxon>
        <taxon>Brassicaceae</taxon>
        <taxon>Brassiceae</taxon>
        <taxon>Brassica</taxon>
    </lineage>
</organism>
<dbReference type="Pfam" id="PF13041">
    <property type="entry name" value="PPR_2"/>
    <property type="match status" value="1"/>
</dbReference>
<evidence type="ECO:0000313" key="2">
    <source>
        <dbReference type="EMBL" id="KAH0942693.1"/>
    </source>
</evidence>
<evidence type="ECO:0000313" key="3">
    <source>
        <dbReference type="Proteomes" id="UP000824890"/>
    </source>
</evidence>
<evidence type="ECO:0000256" key="1">
    <source>
        <dbReference type="PROSITE-ProRule" id="PRU00708"/>
    </source>
</evidence>
<dbReference type="PROSITE" id="PS51375">
    <property type="entry name" value="PPR"/>
    <property type="match status" value="1"/>
</dbReference>